<evidence type="ECO:0000313" key="1">
    <source>
        <dbReference type="EMBL" id="GFT65110.1"/>
    </source>
</evidence>
<proteinExistence type="predicted"/>
<comment type="caution">
    <text evidence="1">The sequence shown here is derived from an EMBL/GenBank/DDBJ whole genome shotgun (WGS) entry which is preliminary data.</text>
</comment>
<dbReference type="AlphaFoldDB" id="A0A8X6PGG6"/>
<dbReference type="EMBL" id="BMAW01019756">
    <property type="protein sequence ID" value="GFT65110.1"/>
    <property type="molecule type" value="Genomic_DNA"/>
</dbReference>
<gene>
    <name evidence="1" type="ORF">NPIL_533341</name>
</gene>
<reference evidence="1" key="1">
    <citation type="submission" date="2020-08" db="EMBL/GenBank/DDBJ databases">
        <title>Multicomponent nature underlies the extraordinary mechanical properties of spider dragline silk.</title>
        <authorList>
            <person name="Kono N."/>
            <person name="Nakamura H."/>
            <person name="Mori M."/>
            <person name="Yoshida Y."/>
            <person name="Ohtoshi R."/>
            <person name="Malay A.D."/>
            <person name="Moran D.A.P."/>
            <person name="Tomita M."/>
            <person name="Numata K."/>
            <person name="Arakawa K."/>
        </authorList>
    </citation>
    <scope>NUCLEOTIDE SEQUENCE</scope>
</reference>
<dbReference type="Proteomes" id="UP000887013">
    <property type="component" value="Unassembled WGS sequence"/>
</dbReference>
<organism evidence="1 2">
    <name type="scientific">Nephila pilipes</name>
    <name type="common">Giant wood spider</name>
    <name type="synonym">Nephila maculata</name>
    <dbReference type="NCBI Taxonomy" id="299642"/>
    <lineage>
        <taxon>Eukaryota</taxon>
        <taxon>Metazoa</taxon>
        <taxon>Ecdysozoa</taxon>
        <taxon>Arthropoda</taxon>
        <taxon>Chelicerata</taxon>
        <taxon>Arachnida</taxon>
        <taxon>Araneae</taxon>
        <taxon>Araneomorphae</taxon>
        <taxon>Entelegynae</taxon>
        <taxon>Araneoidea</taxon>
        <taxon>Nephilidae</taxon>
        <taxon>Nephila</taxon>
    </lineage>
</organism>
<name>A0A8X6PGG6_NEPPI</name>
<dbReference type="OrthoDB" id="6436563at2759"/>
<evidence type="ECO:0000313" key="2">
    <source>
        <dbReference type="Proteomes" id="UP000887013"/>
    </source>
</evidence>
<accession>A0A8X6PGG6</accession>
<sequence>MADGIRQTITDLSNIIGLYIENKVNSTEFRVFPEAKGNKIPLERDSLNAARIILYIEGRKWYFSENPRKQFEFFKKLLENIIIIAFGIREEEVNHIPTDKSKKPLKIVDHTH</sequence>
<keyword evidence="2" id="KW-1185">Reference proteome</keyword>
<protein>
    <submittedName>
        <fullName evidence="1">Uncharacterized protein</fullName>
    </submittedName>
</protein>